<comment type="caution">
    <text evidence="3">The sequence shown here is derived from an EMBL/GenBank/DDBJ whole genome shotgun (WGS) entry which is preliminary data.</text>
</comment>
<evidence type="ECO:0000313" key="4">
    <source>
        <dbReference type="Proteomes" id="UP000594638"/>
    </source>
</evidence>
<reference evidence="3 4" key="1">
    <citation type="submission" date="2019-12" db="EMBL/GenBank/DDBJ databases">
        <authorList>
            <person name="Alioto T."/>
            <person name="Alioto T."/>
            <person name="Gomez Garrido J."/>
        </authorList>
    </citation>
    <scope>NUCLEOTIDE SEQUENCE [LARGE SCALE GENOMIC DNA]</scope>
</reference>
<keyword evidence="1" id="KW-0175">Coiled coil</keyword>
<evidence type="ECO:0000256" key="2">
    <source>
        <dbReference type="SAM" id="MobiDB-lite"/>
    </source>
</evidence>
<accession>A0A8S0VFY5</accession>
<sequence>MDIKRLQNANQKFKLRTIEAEAEARELKVEASVEGEAIEALKLKQVELESEMEQLTTANKDLTIEVYLSKFEVNATMKRVENSNNLQKIASMSLKASNKKKVELKAKVEELTAEAATLTQQVDGARDKAVYEYIAHFHETVEYDALGMFWRGVIYNEVFKRLAKLHPQLDLASTKEEFIPPEPSTPANEGDGYEGEVNEGDIN</sequence>
<feature type="compositionally biased region" description="Acidic residues" evidence="2">
    <location>
        <begin position="191"/>
        <end position="203"/>
    </location>
</feature>
<dbReference type="EMBL" id="CACTIH010009686">
    <property type="protein sequence ID" value="CAA3032775.1"/>
    <property type="molecule type" value="Genomic_DNA"/>
</dbReference>
<name>A0A8S0VFY5_OLEEU</name>
<dbReference type="AlphaFoldDB" id="A0A8S0VFY5"/>
<keyword evidence="4" id="KW-1185">Reference proteome</keyword>
<feature type="coiled-coil region" evidence="1">
    <location>
        <begin position="3"/>
        <end position="65"/>
    </location>
</feature>
<feature type="region of interest" description="Disordered" evidence="2">
    <location>
        <begin position="174"/>
        <end position="203"/>
    </location>
</feature>
<proteinExistence type="predicted"/>
<evidence type="ECO:0000313" key="3">
    <source>
        <dbReference type="EMBL" id="CAA3032775.1"/>
    </source>
</evidence>
<gene>
    <name evidence="3" type="ORF">OLEA9_A086561</name>
</gene>
<evidence type="ECO:0000256" key="1">
    <source>
        <dbReference type="SAM" id="Coils"/>
    </source>
</evidence>
<dbReference type="Proteomes" id="UP000594638">
    <property type="component" value="Unassembled WGS sequence"/>
</dbReference>
<feature type="coiled-coil region" evidence="1">
    <location>
        <begin position="94"/>
        <end position="128"/>
    </location>
</feature>
<dbReference type="Gramene" id="OE9A086561T1">
    <property type="protein sequence ID" value="OE9A086561C1"/>
    <property type="gene ID" value="OE9A086561"/>
</dbReference>
<organism evidence="3 4">
    <name type="scientific">Olea europaea subsp. europaea</name>
    <dbReference type="NCBI Taxonomy" id="158383"/>
    <lineage>
        <taxon>Eukaryota</taxon>
        <taxon>Viridiplantae</taxon>
        <taxon>Streptophyta</taxon>
        <taxon>Embryophyta</taxon>
        <taxon>Tracheophyta</taxon>
        <taxon>Spermatophyta</taxon>
        <taxon>Magnoliopsida</taxon>
        <taxon>eudicotyledons</taxon>
        <taxon>Gunneridae</taxon>
        <taxon>Pentapetalae</taxon>
        <taxon>asterids</taxon>
        <taxon>lamiids</taxon>
        <taxon>Lamiales</taxon>
        <taxon>Oleaceae</taxon>
        <taxon>Oleeae</taxon>
        <taxon>Olea</taxon>
    </lineage>
</organism>
<protein>
    <submittedName>
        <fullName evidence="3">Uncharacterized protein</fullName>
    </submittedName>
</protein>